<evidence type="ECO:0000256" key="3">
    <source>
        <dbReference type="SAM" id="MobiDB-lite"/>
    </source>
</evidence>
<dbReference type="Proteomes" id="UP000235777">
    <property type="component" value="Unassembled WGS sequence"/>
</dbReference>
<dbReference type="RefSeq" id="WP_018440730.1">
    <property type="nucleotide sequence ID" value="NZ_KB890172.1"/>
</dbReference>
<proteinExistence type="predicted"/>
<dbReference type="STRING" id="863227.GCA_000373005_02182"/>
<dbReference type="PANTHER" id="PTHR40065:SF3">
    <property type="entry name" value="RNA-BINDING PROTEIN YHBY"/>
    <property type="match status" value="1"/>
</dbReference>
<dbReference type="InterPro" id="IPR035920">
    <property type="entry name" value="YhbY-like_sf"/>
</dbReference>
<name>A0A2N7WV08_9BURK</name>
<evidence type="ECO:0000259" key="4">
    <source>
        <dbReference type="PROSITE" id="PS51295"/>
    </source>
</evidence>
<evidence type="ECO:0000313" key="6">
    <source>
        <dbReference type="Proteomes" id="UP000235777"/>
    </source>
</evidence>
<feature type="compositionally biased region" description="Low complexity" evidence="3">
    <location>
        <begin position="114"/>
        <end position="132"/>
    </location>
</feature>
<dbReference type="AlphaFoldDB" id="A0A2N7WV08"/>
<accession>A0A2N7WV08</accession>
<evidence type="ECO:0000313" key="5">
    <source>
        <dbReference type="EMBL" id="PMS33214.1"/>
    </source>
</evidence>
<feature type="compositionally biased region" description="Basic residues" evidence="3">
    <location>
        <begin position="175"/>
        <end position="192"/>
    </location>
</feature>
<dbReference type="PANTHER" id="PTHR40065">
    <property type="entry name" value="RNA-BINDING PROTEIN YHBY"/>
    <property type="match status" value="1"/>
</dbReference>
<dbReference type="SUPFAM" id="SSF75471">
    <property type="entry name" value="YhbY-like"/>
    <property type="match status" value="1"/>
</dbReference>
<dbReference type="Pfam" id="PF01985">
    <property type="entry name" value="CRS1_YhbY"/>
    <property type="match status" value="1"/>
</dbReference>
<feature type="region of interest" description="Disordered" evidence="3">
    <location>
        <begin position="96"/>
        <end position="192"/>
    </location>
</feature>
<evidence type="ECO:0000256" key="2">
    <source>
        <dbReference type="PROSITE-ProRule" id="PRU00626"/>
    </source>
</evidence>
<keyword evidence="6" id="KW-1185">Reference proteome</keyword>
<dbReference type="InterPro" id="IPR001890">
    <property type="entry name" value="RNA-binding_CRM"/>
</dbReference>
<dbReference type="OrthoDB" id="9797519at2"/>
<comment type="caution">
    <text evidence="5">The sequence shown here is derived from an EMBL/GenBank/DDBJ whole genome shotgun (WGS) entry which is preliminary data.</text>
</comment>
<organism evidence="5 6">
    <name type="scientific">Trinickia symbiotica</name>
    <dbReference type="NCBI Taxonomy" id="863227"/>
    <lineage>
        <taxon>Bacteria</taxon>
        <taxon>Pseudomonadati</taxon>
        <taxon>Pseudomonadota</taxon>
        <taxon>Betaproteobacteria</taxon>
        <taxon>Burkholderiales</taxon>
        <taxon>Burkholderiaceae</taxon>
        <taxon>Trinickia</taxon>
    </lineage>
</organism>
<dbReference type="InterPro" id="IPR051925">
    <property type="entry name" value="RNA-binding_domain"/>
</dbReference>
<sequence>MPALKVSPAQRAELRAQAHALKPVVLIGAEGLTEAVLAEIKVHLAAHQLIKIRVFSDEREARTAIYERICDELGAAPIQHIGKLLVVWKPAAVPERSAQKAQPAGTSRAKRPTAMPSAGEAAAAKEAQGAPKTTRGAAPRLVKVVKQTDNPTRRPKPQTVLVRGNERVTAGGTIKRAKKRQTSAKRQHQSVK</sequence>
<gene>
    <name evidence="5" type="ORF">C0Z20_24710</name>
</gene>
<protein>
    <submittedName>
        <fullName evidence="5">RNA-binding protein</fullName>
    </submittedName>
</protein>
<dbReference type="EMBL" id="PNYC01000019">
    <property type="protein sequence ID" value="PMS33214.1"/>
    <property type="molecule type" value="Genomic_DNA"/>
</dbReference>
<dbReference type="SMART" id="SM01103">
    <property type="entry name" value="CRS1_YhbY"/>
    <property type="match status" value="1"/>
</dbReference>
<evidence type="ECO:0000256" key="1">
    <source>
        <dbReference type="ARBA" id="ARBA00022884"/>
    </source>
</evidence>
<dbReference type="Gene3D" id="3.30.110.60">
    <property type="entry name" value="YhbY-like"/>
    <property type="match status" value="1"/>
</dbReference>
<dbReference type="GO" id="GO:0003723">
    <property type="term" value="F:RNA binding"/>
    <property type="evidence" value="ECO:0007669"/>
    <property type="project" value="UniProtKB-UniRule"/>
</dbReference>
<dbReference type="PROSITE" id="PS51295">
    <property type="entry name" value="CRM"/>
    <property type="match status" value="1"/>
</dbReference>
<keyword evidence="1 2" id="KW-0694">RNA-binding</keyword>
<reference evidence="5 6" key="1">
    <citation type="submission" date="2018-01" db="EMBL/GenBank/DDBJ databases">
        <title>Whole genome analyses suggest that Burkholderia sensu lato contains two further novel genera in the rhizoxinica-symbiotica group Mycetohabitans gen. nov., and Trinickia gen. nov.: implications for the evolution of diazotrophy and nodulation in the Burkholderiaceae.</title>
        <authorList>
            <person name="Estrada-de los Santos P."/>
            <person name="Palmer M."/>
            <person name="Chavez-Ramirez B."/>
            <person name="Beukes C."/>
            <person name="Steenkamp E.T."/>
            <person name="Hirsch A.M."/>
            <person name="Manyaka P."/>
            <person name="Maluk M."/>
            <person name="Lafos M."/>
            <person name="Crook M."/>
            <person name="Gross E."/>
            <person name="Simon M.F."/>
            <person name="Bueno dos Reis Junior F."/>
            <person name="Poole P.S."/>
            <person name="Venter S.N."/>
            <person name="James E.K."/>
        </authorList>
    </citation>
    <scope>NUCLEOTIDE SEQUENCE [LARGE SCALE GENOMIC DNA]</scope>
    <source>
        <strain evidence="5 6">JPY 581</strain>
    </source>
</reference>
<feature type="domain" description="CRM" evidence="4">
    <location>
        <begin position="4"/>
        <end position="100"/>
    </location>
</feature>